<reference evidence="7 8" key="1">
    <citation type="submission" date="2019-09" db="EMBL/GenBank/DDBJ databases">
        <authorList>
            <person name="Depoorter E."/>
        </authorList>
    </citation>
    <scope>NUCLEOTIDE SEQUENCE [LARGE SCALE GENOMIC DNA]</scope>
    <source>
        <strain evidence="7">LMG 24066</strain>
    </source>
</reference>
<dbReference type="GO" id="GO:0016787">
    <property type="term" value="F:hydrolase activity"/>
    <property type="evidence" value="ECO:0007669"/>
    <property type="project" value="UniProtKB-KW"/>
</dbReference>
<keyword evidence="3 6" id="KW-0227">DNA damage</keyword>
<evidence type="ECO:0000256" key="4">
    <source>
        <dbReference type="ARBA" id="ARBA00022801"/>
    </source>
</evidence>
<dbReference type="EMBL" id="CABVPX010000040">
    <property type="protein sequence ID" value="VWC35410.1"/>
    <property type="molecule type" value="Genomic_DNA"/>
</dbReference>
<evidence type="ECO:0000256" key="5">
    <source>
        <dbReference type="ARBA" id="ARBA00023204"/>
    </source>
</evidence>
<comment type="caution">
    <text evidence="7">The sequence shown here is derived from an EMBL/GenBank/DDBJ whole genome shotgun (WGS) entry which is preliminary data.</text>
</comment>
<dbReference type="Proteomes" id="UP000494172">
    <property type="component" value="Unassembled WGS sequence"/>
</dbReference>
<dbReference type="NCBIfam" id="TIGR00632">
    <property type="entry name" value="vsr"/>
    <property type="match status" value="1"/>
</dbReference>
<evidence type="ECO:0000256" key="3">
    <source>
        <dbReference type="ARBA" id="ARBA00022763"/>
    </source>
</evidence>
<keyword evidence="2 6" id="KW-0255">Endonuclease</keyword>
<comment type="similarity">
    <text evidence="6">Belongs to the vsr family.</text>
</comment>
<dbReference type="GO" id="GO:0006298">
    <property type="term" value="P:mismatch repair"/>
    <property type="evidence" value="ECO:0007669"/>
    <property type="project" value="UniProtKB-UniRule"/>
</dbReference>
<dbReference type="Gene3D" id="3.40.960.10">
    <property type="entry name" value="VSR Endonuclease"/>
    <property type="match status" value="1"/>
</dbReference>
<keyword evidence="1 6" id="KW-0540">Nuclease</keyword>
<dbReference type="InterPro" id="IPR011335">
    <property type="entry name" value="Restrct_endonuc-II-like"/>
</dbReference>
<dbReference type="Pfam" id="PF03852">
    <property type="entry name" value="Vsr"/>
    <property type="match status" value="1"/>
</dbReference>
<accession>A0A9Q9SQA2</accession>
<comment type="function">
    <text evidence="6">May nick specific sequences that contain T:G mispairs resulting from m5C-deamination.</text>
</comment>
<dbReference type="SUPFAM" id="SSF52980">
    <property type="entry name" value="Restriction endonuclease-like"/>
    <property type="match status" value="1"/>
</dbReference>
<dbReference type="AlphaFoldDB" id="A0A9Q9SQA2"/>
<evidence type="ECO:0000256" key="6">
    <source>
        <dbReference type="PIRNR" id="PIRNR018267"/>
    </source>
</evidence>
<keyword evidence="4 6" id="KW-0378">Hydrolase</keyword>
<evidence type="ECO:0000313" key="8">
    <source>
        <dbReference type="Proteomes" id="UP000494172"/>
    </source>
</evidence>
<dbReference type="EC" id="3.1.-.-" evidence="6"/>
<evidence type="ECO:0000256" key="1">
    <source>
        <dbReference type="ARBA" id="ARBA00022722"/>
    </source>
</evidence>
<evidence type="ECO:0000256" key="2">
    <source>
        <dbReference type="ARBA" id="ARBA00022759"/>
    </source>
</evidence>
<organism evidence="7 8">
    <name type="scientific">Burkholderia arboris</name>
    <dbReference type="NCBI Taxonomy" id="488730"/>
    <lineage>
        <taxon>Bacteria</taxon>
        <taxon>Pseudomonadati</taxon>
        <taxon>Pseudomonadota</taxon>
        <taxon>Betaproteobacteria</taxon>
        <taxon>Burkholderiales</taxon>
        <taxon>Burkholderiaceae</taxon>
        <taxon>Burkholderia</taxon>
        <taxon>Burkholderia cepacia complex</taxon>
    </lineage>
</organism>
<proteinExistence type="inferred from homology"/>
<evidence type="ECO:0000313" key="7">
    <source>
        <dbReference type="EMBL" id="VWC35410.1"/>
    </source>
</evidence>
<dbReference type="GO" id="GO:0004519">
    <property type="term" value="F:endonuclease activity"/>
    <property type="evidence" value="ECO:0007669"/>
    <property type="project" value="UniProtKB-KW"/>
</dbReference>
<gene>
    <name evidence="7" type="ORF">BAR24066_06614</name>
</gene>
<dbReference type="CDD" id="cd00221">
    <property type="entry name" value="Vsr"/>
    <property type="match status" value="1"/>
</dbReference>
<sequence>MDSLTPTERSERMSRIKGKNTKPELIVRRLVYRAGYRYRLHRAELPGRPDMVFVKRLKVIFIHGCFWHRHEGCRLARLPKTRLEFWRPKLDANAVRDKEVEQRLAELGWKVMIVWECEVKDEAALMPRIKAFLDDTESN</sequence>
<keyword evidence="5 6" id="KW-0234">DNA repair</keyword>
<dbReference type="InterPro" id="IPR004603">
    <property type="entry name" value="DNA_mismatch_endonuc_vsr"/>
</dbReference>
<name>A0A9Q9SQA2_9BURK</name>
<dbReference type="RefSeq" id="WP_174994357.1">
    <property type="nucleotide sequence ID" value="NZ_CABVPX010000040.1"/>
</dbReference>
<dbReference type="PIRSF" id="PIRSF018267">
    <property type="entry name" value="VSR_endonuc"/>
    <property type="match status" value="1"/>
</dbReference>
<protein>
    <recommendedName>
        <fullName evidence="6">Very short patch repair endonuclease</fullName>
        <ecNumber evidence="6">3.1.-.-</ecNumber>
    </recommendedName>
</protein>